<evidence type="ECO:0008006" key="3">
    <source>
        <dbReference type="Google" id="ProtNLM"/>
    </source>
</evidence>
<dbReference type="Proteomes" id="UP001219525">
    <property type="component" value="Unassembled WGS sequence"/>
</dbReference>
<dbReference type="AlphaFoldDB" id="A0AAD6YUD8"/>
<dbReference type="Gene3D" id="3.80.10.10">
    <property type="entry name" value="Ribonuclease Inhibitor"/>
    <property type="match status" value="1"/>
</dbReference>
<sequence length="384" mass="42834">MPKTTALRSGLPIFPPEIVDTIIEEIDRPVTLRACSLVCRSWVPASRHKAYSSICIFDGGDLAKFLELVSSPTNTFGDVLKTLKVRHCYSDLSTLLSRLPYLESLVLEESSISEGLTLDPTCMPGIKSLEFSYTFFSLPVFYEFLSLFPTLKSLTLGEGIHFTKECTGVGLAGPHLDLDSLAITIELSTQWLTWLSAGAAPPRPRTLELKIYELDAPITARISEYLRLLNVDLKHLRISSYKRFDHLLDFSTNTALQSITISGPIEVVHHSPEHENVYRWDIFVSPDLPQLLRRFNTPDLEELILKNSVHTTSGRVTSYVAPHGSASMVELGEALELPSYARMKRLRFESPGSREAADVIEAQIVDKLPDSAAPAAQFILTTEW</sequence>
<reference evidence="1" key="1">
    <citation type="submission" date="2023-03" db="EMBL/GenBank/DDBJ databases">
        <title>Massive genome expansion in bonnet fungi (Mycena s.s.) driven by repeated elements and novel gene families across ecological guilds.</title>
        <authorList>
            <consortium name="Lawrence Berkeley National Laboratory"/>
            <person name="Harder C.B."/>
            <person name="Miyauchi S."/>
            <person name="Viragh M."/>
            <person name="Kuo A."/>
            <person name="Thoen E."/>
            <person name="Andreopoulos B."/>
            <person name="Lu D."/>
            <person name="Skrede I."/>
            <person name="Drula E."/>
            <person name="Henrissat B."/>
            <person name="Morin E."/>
            <person name="Kohler A."/>
            <person name="Barry K."/>
            <person name="LaButti K."/>
            <person name="Morin E."/>
            <person name="Salamov A."/>
            <person name="Lipzen A."/>
            <person name="Mereny Z."/>
            <person name="Hegedus B."/>
            <person name="Baldrian P."/>
            <person name="Stursova M."/>
            <person name="Weitz H."/>
            <person name="Taylor A."/>
            <person name="Grigoriev I.V."/>
            <person name="Nagy L.G."/>
            <person name="Martin F."/>
            <person name="Kauserud H."/>
        </authorList>
    </citation>
    <scope>NUCLEOTIDE SEQUENCE</scope>
    <source>
        <strain evidence="1">9144</strain>
    </source>
</reference>
<dbReference type="InterPro" id="IPR032675">
    <property type="entry name" value="LRR_dom_sf"/>
</dbReference>
<protein>
    <recommendedName>
        <fullName evidence="3">F-box domain-containing protein</fullName>
    </recommendedName>
</protein>
<accession>A0AAD6YUD8</accession>
<dbReference type="EMBL" id="JARJCW010000001">
    <property type="protein sequence ID" value="KAJ7230036.1"/>
    <property type="molecule type" value="Genomic_DNA"/>
</dbReference>
<evidence type="ECO:0000313" key="2">
    <source>
        <dbReference type="Proteomes" id="UP001219525"/>
    </source>
</evidence>
<dbReference type="SUPFAM" id="SSF52058">
    <property type="entry name" value="L domain-like"/>
    <property type="match status" value="1"/>
</dbReference>
<gene>
    <name evidence="1" type="ORF">GGX14DRAFT_409875</name>
</gene>
<name>A0AAD6YUD8_9AGAR</name>
<comment type="caution">
    <text evidence="1">The sequence shown here is derived from an EMBL/GenBank/DDBJ whole genome shotgun (WGS) entry which is preliminary data.</text>
</comment>
<proteinExistence type="predicted"/>
<keyword evidence="2" id="KW-1185">Reference proteome</keyword>
<evidence type="ECO:0000313" key="1">
    <source>
        <dbReference type="EMBL" id="KAJ7230036.1"/>
    </source>
</evidence>
<organism evidence="1 2">
    <name type="scientific">Mycena pura</name>
    <dbReference type="NCBI Taxonomy" id="153505"/>
    <lineage>
        <taxon>Eukaryota</taxon>
        <taxon>Fungi</taxon>
        <taxon>Dikarya</taxon>
        <taxon>Basidiomycota</taxon>
        <taxon>Agaricomycotina</taxon>
        <taxon>Agaricomycetes</taxon>
        <taxon>Agaricomycetidae</taxon>
        <taxon>Agaricales</taxon>
        <taxon>Marasmiineae</taxon>
        <taxon>Mycenaceae</taxon>
        <taxon>Mycena</taxon>
    </lineage>
</organism>